<dbReference type="Pfam" id="PF13976">
    <property type="entry name" value="gag_pre-integrs"/>
    <property type="match status" value="1"/>
</dbReference>
<dbReference type="AlphaFoldDB" id="A0A438H7W3"/>
<evidence type="ECO:0000256" key="1">
    <source>
        <dbReference type="SAM" id="MobiDB-lite"/>
    </source>
</evidence>
<dbReference type="PANTHER" id="PTHR37610:SF47">
    <property type="entry name" value="RETROTRANSPOSON COPIA-LIKE N-TERMINAL DOMAIN-CONTAINING PROTEIN"/>
    <property type="match status" value="1"/>
</dbReference>
<dbReference type="CDD" id="cd09272">
    <property type="entry name" value="RNase_HI_RT_Ty1"/>
    <property type="match status" value="1"/>
</dbReference>
<feature type="compositionally biased region" description="Basic and acidic residues" evidence="1">
    <location>
        <begin position="143"/>
        <end position="152"/>
    </location>
</feature>
<evidence type="ECO:0000259" key="2">
    <source>
        <dbReference type="Pfam" id="PF13976"/>
    </source>
</evidence>
<dbReference type="InterPro" id="IPR054722">
    <property type="entry name" value="PolX-like_BBD"/>
</dbReference>
<dbReference type="Proteomes" id="UP000288805">
    <property type="component" value="Unassembled WGS sequence"/>
</dbReference>
<name>A0A438H7W3_VITVI</name>
<organism evidence="4 5">
    <name type="scientific">Vitis vinifera</name>
    <name type="common">Grape</name>
    <dbReference type="NCBI Taxonomy" id="29760"/>
    <lineage>
        <taxon>Eukaryota</taxon>
        <taxon>Viridiplantae</taxon>
        <taxon>Streptophyta</taxon>
        <taxon>Embryophyta</taxon>
        <taxon>Tracheophyta</taxon>
        <taxon>Spermatophyta</taxon>
        <taxon>Magnoliopsida</taxon>
        <taxon>eudicotyledons</taxon>
        <taxon>Gunneridae</taxon>
        <taxon>Pentapetalae</taxon>
        <taxon>rosids</taxon>
        <taxon>Vitales</taxon>
        <taxon>Vitaceae</taxon>
        <taxon>Viteae</taxon>
        <taxon>Vitis</taxon>
    </lineage>
</organism>
<evidence type="ECO:0000313" key="5">
    <source>
        <dbReference type="Proteomes" id="UP000288805"/>
    </source>
</evidence>
<proteinExistence type="predicted"/>
<feature type="compositionally biased region" description="Polar residues" evidence="1">
    <location>
        <begin position="155"/>
        <end position="174"/>
    </location>
</feature>
<dbReference type="PANTHER" id="PTHR37610">
    <property type="entry name" value="CCHC-TYPE DOMAIN-CONTAINING PROTEIN"/>
    <property type="match status" value="1"/>
</dbReference>
<feature type="domain" description="GAG-pre-integrase" evidence="2">
    <location>
        <begin position="368"/>
        <end position="423"/>
    </location>
</feature>
<dbReference type="Pfam" id="PF22936">
    <property type="entry name" value="Pol_BBD"/>
    <property type="match status" value="1"/>
</dbReference>
<sequence length="476" mass="53382">MVMAWLVNSMEPKIGRNYLSYKIAKEIWDTAKVMYSDLGNVSQLFDLQSKLKEKKQGDSTVIDYYNTLIGLWQELDLFDDNTGACPDYCVKYTKKLEKERLFAFLHGLNNLDEVHGRILGTKPLPGIQDAFSEVRREESRKRVMLKTSKDPSAESLLQNSALVTKRSSSASGEQRPNYGEQWPNSDEQRLTPYQCGATVEDNKPQGHSVFTTEQMAELQQFFMQAQFQQHNTQASPTPSCSIVQKDRFSSALTTKSATVELWIIDSGASDRMTGSHDLFTNYTLCPGTFKIQIADGSLSSMVDKGIVSISPNITLQSVLHVPSLSCNLVSISKLTRELQCVAKFFLSYCEFQDLHSGRMIGSAKERDGLYYLEDHKQVVNKQAQALSSGSVPIPISVSNKIMFWHKRLGHPSFSCLKNYFPRSFKNADWAGSTTSGYCVFIGGNLISWKSKKQDVVARSSAEAEYRAMALATCELI</sequence>
<comment type="caution">
    <text evidence="4">The sequence shown here is derived from an EMBL/GenBank/DDBJ whole genome shotgun (WGS) entry which is preliminary data.</text>
</comment>
<protein>
    <submittedName>
        <fullName evidence="4">Retrovirus-related Pol polyprotein from transposon RE1</fullName>
    </submittedName>
</protein>
<dbReference type="EMBL" id="QGNW01000264">
    <property type="protein sequence ID" value="RVW80575.1"/>
    <property type="molecule type" value="Genomic_DNA"/>
</dbReference>
<dbReference type="InterPro" id="IPR025724">
    <property type="entry name" value="GAG-pre-integrase_dom"/>
</dbReference>
<reference evidence="4 5" key="1">
    <citation type="journal article" date="2018" name="PLoS Genet.">
        <title>Population sequencing reveals clonal diversity and ancestral inbreeding in the grapevine cultivar Chardonnay.</title>
        <authorList>
            <person name="Roach M.J."/>
            <person name="Johnson D.L."/>
            <person name="Bohlmann J."/>
            <person name="van Vuuren H.J."/>
            <person name="Jones S.J."/>
            <person name="Pretorius I.S."/>
            <person name="Schmidt S.A."/>
            <person name="Borneman A.R."/>
        </authorList>
    </citation>
    <scope>NUCLEOTIDE SEQUENCE [LARGE SCALE GENOMIC DNA]</scope>
    <source>
        <strain evidence="5">cv. Chardonnay</strain>
        <tissue evidence="4">Leaf</tissue>
    </source>
</reference>
<feature type="region of interest" description="Disordered" evidence="1">
    <location>
        <begin position="143"/>
        <end position="187"/>
    </location>
</feature>
<evidence type="ECO:0000259" key="3">
    <source>
        <dbReference type="Pfam" id="PF22936"/>
    </source>
</evidence>
<evidence type="ECO:0000313" key="4">
    <source>
        <dbReference type="EMBL" id="RVW80575.1"/>
    </source>
</evidence>
<accession>A0A438H7W3</accession>
<feature type="domain" description="Retrovirus-related Pol polyprotein from transposon TNT 1-94-like beta-barrel" evidence="3">
    <location>
        <begin position="262"/>
        <end position="336"/>
    </location>
</feature>
<gene>
    <name evidence="4" type="primary">RE1_1527</name>
    <name evidence="4" type="ORF">CK203_051266</name>
</gene>